<evidence type="ECO:0000313" key="8">
    <source>
        <dbReference type="Proteomes" id="UP000076008"/>
    </source>
</evidence>
<feature type="chain" id="PRO_5009814276" evidence="5">
    <location>
        <begin position="22"/>
        <end position="335"/>
    </location>
</feature>
<evidence type="ECO:0000259" key="6">
    <source>
        <dbReference type="Pfam" id="PF00419"/>
    </source>
</evidence>
<evidence type="ECO:0000256" key="3">
    <source>
        <dbReference type="ARBA" id="ARBA00022729"/>
    </source>
</evidence>
<protein>
    <submittedName>
        <fullName evidence="7">Fimbrial protein domain-containing protein</fullName>
    </submittedName>
</protein>
<sequence>MKLWMILFYLVGLAFSREGMADICKNANGGISIVNYDLTTTLNTNQNIKGGTAELEKKQDVNINATCPPGNWEKRTYRSYVSPFPVIKTDGNWKYLQLDPDYIIGAMKINDATIGEFYPPVEYVHMGGHDEVDTGGVFPVNDNDLIFRLQIVRPFIGTVVIPPKLMFNVYVTTTNNDRLTKIVYQITYSGVITVPQNCVINAGQTVTVNLGSLYHGDFTRAGQMPDNAQPKTFNVPIECNADVNSPAQLTLRVMGTSDSRYPQALASDNPDVAVVVTSEQGNILKPNVFSSSAPFTTDDTGKANVTLKAYPISTTGHSPELGVFTALALLRVDFA</sequence>
<dbReference type="RefSeq" id="WP_063144881.1">
    <property type="nucleotide sequence ID" value="NZ_FJXR01000020.1"/>
</dbReference>
<keyword evidence="4" id="KW-0281">Fimbrium</keyword>
<dbReference type="InterPro" id="IPR008966">
    <property type="entry name" value="Adhesion_dom_sf"/>
</dbReference>
<dbReference type="InterPro" id="IPR036937">
    <property type="entry name" value="Adhesion_dom_fimbrial_sf"/>
</dbReference>
<evidence type="ECO:0000256" key="5">
    <source>
        <dbReference type="SAM" id="SignalP"/>
    </source>
</evidence>
<dbReference type="AlphaFoldDB" id="A0A144PBK0"/>
<dbReference type="InterPro" id="IPR050263">
    <property type="entry name" value="Bact_Fimbrial_Adh_Pro"/>
</dbReference>
<dbReference type="GO" id="GO:0009289">
    <property type="term" value="C:pilus"/>
    <property type="evidence" value="ECO:0007669"/>
    <property type="project" value="UniProtKB-SubCell"/>
</dbReference>
<comment type="similarity">
    <text evidence="2">Belongs to the fimbrial protein family.</text>
</comment>
<evidence type="ECO:0000256" key="2">
    <source>
        <dbReference type="ARBA" id="ARBA00006671"/>
    </source>
</evidence>
<proteinExistence type="inferred from homology"/>
<dbReference type="Proteomes" id="UP000076008">
    <property type="component" value="Unassembled WGS sequence"/>
</dbReference>
<feature type="domain" description="Fimbrial-type adhesion" evidence="6">
    <location>
        <begin position="187"/>
        <end position="334"/>
    </location>
</feature>
<organism evidence="7 8">
    <name type="scientific">Enterobacter cloacae</name>
    <dbReference type="NCBI Taxonomy" id="550"/>
    <lineage>
        <taxon>Bacteria</taxon>
        <taxon>Pseudomonadati</taxon>
        <taxon>Pseudomonadota</taxon>
        <taxon>Gammaproteobacteria</taxon>
        <taxon>Enterobacterales</taxon>
        <taxon>Enterobacteriaceae</taxon>
        <taxon>Enterobacter</taxon>
        <taxon>Enterobacter cloacae complex</taxon>
    </lineage>
</organism>
<evidence type="ECO:0000256" key="1">
    <source>
        <dbReference type="ARBA" id="ARBA00004561"/>
    </source>
</evidence>
<dbReference type="SUPFAM" id="SSF49401">
    <property type="entry name" value="Bacterial adhesins"/>
    <property type="match status" value="1"/>
</dbReference>
<feature type="signal peptide" evidence="5">
    <location>
        <begin position="1"/>
        <end position="21"/>
    </location>
</feature>
<dbReference type="Pfam" id="PF00419">
    <property type="entry name" value="Fimbrial"/>
    <property type="match status" value="1"/>
</dbReference>
<dbReference type="GO" id="GO:0043709">
    <property type="term" value="P:cell adhesion involved in single-species biofilm formation"/>
    <property type="evidence" value="ECO:0007669"/>
    <property type="project" value="TreeGrafter"/>
</dbReference>
<dbReference type="EMBL" id="FJXR01000020">
    <property type="protein sequence ID" value="CZV83486.1"/>
    <property type="molecule type" value="Genomic_DNA"/>
</dbReference>
<evidence type="ECO:0000313" key="7">
    <source>
        <dbReference type="EMBL" id="CZV83486.1"/>
    </source>
</evidence>
<accession>A0A144PBK0</accession>
<dbReference type="Gene3D" id="2.60.40.1090">
    <property type="entry name" value="Fimbrial-type adhesion domain"/>
    <property type="match status" value="1"/>
</dbReference>
<reference evidence="7 8" key="1">
    <citation type="submission" date="2016-03" db="EMBL/GenBank/DDBJ databases">
        <authorList>
            <consortium name="Pathogen Informatics"/>
        </authorList>
    </citation>
    <scope>NUCLEOTIDE SEQUENCE [LARGE SCALE GENOMIC DNA]</scope>
    <source>
        <strain evidence="8">e1252</strain>
    </source>
</reference>
<dbReference type="InterPro" id="IPR000259">
    <property type="entry name" value="Adhesion_dom_fimbrial"/>
</dbReference>
<gene>
    <name evidence="7" type="ORF">SAMEA2273318_03330</name>
</gene>
<keyword evidence="3 5" id="KW-0732">Signal</keyword>
<evidence type="ECO:0000256" key="4">
    <source>
        <dbReference type="ARBA" id="ARBA00023263"/>
    </source>
</evidence>
<dbReference type="PANTHER" id="PTHR33420:SF31">
    <property type="entry name" value="TYPE 1 FIMBRIN D-MANNOSE SPECIFIC ADHESIN"/>
    <property type="match status" value="1"/>
</dbReference>
<dbReference type="PANTHER" id="PTHR33420">
    <property type="entry name" value="FIMBRIAL SUBUNIT ELFA-RELATED"/>
    <property type="match status" value="1"/>
</dbReference>
<comment type="subcellular location">
    <subcellularLocation>
        <location evidence="1">Fimbrium</location>
    </subcellularLocation>
</comment>
<name>A0A144PBK0_ENTCL</name>